<proteinExistence type="predicted"/>
<dbReference type="InterPro" id="IPR003768">
    <property type="entry name" value="ScpA"/>
</dbReference>
<organism evidence="1 2">
    <name type="scientific">Brevibacterium daeguense</name>
    <dbReference type="NCBI Taxonomy" id="909936"/>
    <lineage>
        <taxon>Bacteria</taxon>
        <taxon>Bacillati</taxon>
        <taxon>Actinomycetota</taxon>
        <taxon>Actinomycetes</taxon>
        <taxon>Micrococcales</taxon>
        <taxon>Brevibacteriaceae</taxon>
        <taxon>Brevibacterium</taxon>
    </lineage>
</organism>
<evidence type="ECO:0008006" key="3">
    <source>
        <dbReference type="Google" id="ProtNLM"/>
    </source>
</evidence>
<reference evidence="2" key="1">
    <citation type="journal article" date="2019" name="Int. J. Syst. Evol. Microbiol.">
        <title>The Global Catalogue of Microorganisms (GCM) 10K type strain sequencing project: providing services to taxonomists for standard genome sequencing and annotation.</title>
        <authorList>
            <consortium name="The Broad Institute Genomics Platform"/>
            <consortium name="The Broad Institute Genome Sequencing Center for Infectious Disease"/>
            <person name="Wu L."/>
            <person name="Ma J."/>
        </authorList>
    </citation>
    <scope>NUCLEOTIDE SEQUENCE [LARGE SCALE GENOMIC DNA]</scope>
    <source>
        <strain evidence="2">JCM 17458</strain>
    </source>
</reference>
<dbReference type="EMBL" id="BAABAZ010000012">
    <property type="protein sequence ID" value="GAA4285223.1"/>
    <property type="molecule type" value="Genomic_DNA"/>
</dbReference>
<gene>
    <name evidence="1" type="ORF">GCM10022261_27540</name>
</gene>
<protein>
    <recommendedName>
        <fullName evidence="3">Segregation/condensation protein A</fullName>
    </recommendedName>
</protein>
<accession>A0ABP8ENB8</accession>
<name>A0ABP8ENB8_9MICO</name>
<evidence type="ECO:0000313" key="2">
    <source>
        <dbReference type="Proteomes" id="UP001501586"/>
    </source>
</evidence>
<evidence type="ECO:0000313" key="1">
    <source>
        <dbReference type="EMBL" id="GAA4285223.1"/>
    </source>
</evidence>
<comment type="caution">
    <text evidence="1">The sequence shown here is derived from an EMBL/GenBank/DDBJ whole genome shotgun (WGS) entry which is preliminary data.</text>
</comment>
<dbReference type="Proteomes" id="UP001501586">
    <property type="component" value="Unassembled WGS sequence"/>
</dbReference>
<dbReference type="Pfam" id="PF02616">
    <property type="entry name" value="SMC_ScpA"/>
    <property type="match status" value="1"/>
</dbReference>
<keyword evidence="2" id="KW-1185">Reference proteome</keyword>
<sequence>MTETATAVARSVPLEPQFAEALPPLIMTATPEVLAALFATVLQRDHTPPTVSLEHLHLPQVSVPEQRSLILSRLRADAAIDFTALVADAENTLVVVGRFLALLELFKAGLCRLEQSEPLGILLVSGTDRAAAGRPGGSAPVGLDTADHWEAADG</sequence>